<evidence type="ECO:0000313" key="1">
    <source>
        <dbReference type="EMBL" id="MBK1668236.1"/>
    </source>
</evidence>
<comment type="caution">
    <text evidence="1">The sequence shown here is derived from an EMBL/GenBank/DDBJ whole genome shotgun (WGS) entry which is preliminary data.</text>
</comment>
<accession>A0ABS1DCQ3</accession>
<keyword evidence="2" id="KW-1185">Reference proteome</keyword>
<evidence type="ECO:0000313" key="2">
    <source>
        <dbReference type="Proteomes" id="UP001296873"/>
    </source>
</evidence>
<dbReference type="EMBL" id="NRRL01000019">
    <property type="protein sequence ID" value="MBK1668236.1"/>
    <property type="molecule type" value="Genomic_DNA"/>
</dbReference>
<organism evidence="1 2">
    <name type="scientific">Rhodovibrio sodomensis</name>
    <dbReference type="NCBI Taxonomy" id="1088"/>
    <lineage>
        <taxon>Bacteria</taxon>
        <taxon>Pseudomonadati</taxon>
        <taxon>Pseudomonadota</taxon>
        <taxon>Alphaproteobacteria</taxon>
        <taxon>Rhodospirillales</taxon>
        <taxon>Rhodovibrionaceae</taxon>
        <taxon>Rhodovibrio</taxon>
    </lineage>
</organism>
<protein>
    <submittedName>
        <fullName evidence="1">Uncharacterized protein</fullName>
    </submittedName>
</protein>
<dbReference type="Proteomes" id="UP001296873">
    <property type="component" value="Unassembled WGS sequence"/>
</dbReference>
<sequence>MPWTGHTGILRATSADLSIVFEGGEKMMPNEADLLAYATGFARRHRDYAVPYAREYAEKLRSCGDREGCAVWHRVADAIANGEVDTAPVTRAAA</sequence>
<proteinExistence type="predicted"/>
<reference evidence="1 2" key="1">
    <citation type="journal article" date="2020" name="Microorganisms">
        <title>Osmotic Adaptation and Compatible Solute Biosynthesis of Phototrophic Bacteria as Revealed from Genome Analyses.</title>
        <authorList>
            <person name="Imhoff J.F."/>
            <person name="Rahn T."/>
            <person name="Kunzel S."/>
            <person name="Keller A."/>
            <person name="Neulinger S.C."/>
        </authorList>
    </citation>
    <scope>NUCLEOTIDE SEQUENCE [LARGE SCALE GENOMIC DNA]</scope>
    <source>
        <strain evidence="1 2">DSM 9895</strain>
    </source>
</reference>
<gene>
    <name evidence="1" type="ORF">CKO28_09325</name>
</gene>
<name>A0ABS1DCQ3_9PROT</name>